<evidence type="ECO:0000256" key="6">
    <source>
        <dbReference type="ARBA" id="ARBA00047321"/>
    </source>
</evidence>
<dbReference type="Pfam" id="PF01593">
    <property type="entry name" value="Amino_oxidase"/>
    <property type="match status" value="1"/>
</dbReference>
<evidence type="ECO:0000256" key="3">
    <source>
        <dbReference type="ARBA" id="ARBA00012535"/>
    </source>
</evidence>
<evidence type="ECO:0000313" key="8">
    <source>
        <dbReference type="EMBL" id="TCT05029.1"/>
    </source>
</evidence>
<dbReference type="EC" id="1.13.12.3" evidence="3"/>
<evidence type="ECO:0000259" key="7">
    <source>
        <dbReference type="Pfam" id="PF01593"/>
    </source>
</evidence>
<feature type="domain" description="Amine oxidase" evidence="7">
    <location>
        <begin position="194"/>
        <end position="434"/>
    </location>
</feature>
<dbReference type="Gene3D" id="3.50.50.60">
    <property type="entry name" value="FAD/NAD(P)-binding domain"/>
    <property type="match status" value="1"/>
</dbReference>
<dbReference type="GO" id="GO:0009851">
    <property type="term" value="P:auxin biosynthetic process"/>
    <property type="evidence" value="ECO:0007669"/>
    <property type="project" value="UniProtKB-KW"/>
</dbReference>
<dbReference type="GO" id="GO:0050361">
    <property type="term" value="F:tryptophan 2-monooxygenase activity"/>
    <property type="evidence" value="ECO:0007669"/>
    <property type="project" value="UniProtKB-EC"/>
</dbReference>
<evidence type="ECO:0000313" key="9">
    <source>
        <dbReference type="Proteomes" id="UP000294664"/>
    </source>
</evidence>
<keyword evidence="5" id="KW-0073">Auxin biosynthesis</keyword>
<dbReference type="InterPro" id="IPR006311">
    <property type="entry name" value="TAT_signal"/>
</dbReference>
<reference evidence="8 9" key="1">
    <citation type="submission" date="2019-03" db="EMBL/GenBank/DDBJ databases">
        <title>Genomic Encyclopedia of Type Strains, Phase IV (KMG-IV): sequencing the most valuable type-strain genomes for metagenomic binning, comparative biology and taxonomic classification.</title>
        <authorList>
            <person name="Goeker M."/>
        </authorList>
    </citation>
    <scope>NUCLEOTIDE SEQUENCE [LARGE SCALE GENOMIC DNA]</scope>
    <source>
        <strain evidence="8 9">DSM 9035</strain>
    </source>
</reference>
<comment type="similarity">
    <text evidence="2">Belongs to the tryptophan 2-monooxygenase family.</text>
</comment>
<gene>
    <name evidence="8" type="ORF">EDC64_10560</name>
</gene>
<dbReference type="InterPro" id="IPR002937">
    <property type="entry name" value="Amino_oxidase"/>
</dbReference>
<dbReference type="PRINTS" id="PR00420">
    <property type="entry name" value="RNGMNOXGNASE"/>
</dbReference>
<dbReference type="InterPro" id="IPR036188">
    <property type="entry name" value="FAD/NAD-bd_sf"/>
</dbReference>
<protein>
    <recommendedName>
        <fullName evidence="4">Tryptophan 2-monooxygenase</fullName>
        <ecNumber evidence="3">1.13.12.3</ecNumber>
    </recommendedName>
</protein>
<dbReference type="InterPro" id="IPR050281">
    <property type="entry name" value="Flavin_monoamine_oxidase"/>
</dbReference>
<dbReference type="PANTHER" id="PTHR10742">
    <property type="entry name" value="FLAVIN MONOAMINE OXIDASE"/>
    <property type="match status" value="1"/>
</dbReference>
<dbReference type="PROSITE" id="PS51318">
    <property type="entry name" value="TAT"/>
    <property type="match status" value="1"/>
</dbReference>
<dbReference type="RefSeq" id="WP_245504637.1">
    <property type="nucleotide sequence ID" value="NZ_SMAI01000005.1"/>
</dbReference>
<evidence type="ECO:0000256" key="5">
    <source>
        <dbReference type="ARBA" id="ARBA00023070"/>
    </source>
</evidence>
<evidence type="ECO:0000256" key="4">
    <source>
        <dbReference type="ARBA" id="ARBA00017871"/>
    </source>
</evidence>
<evidence type="ECO:0000256" key="2">
    <source>
        <dbReference type="ARBA" id="ARBA00005833"/>
    </source>
</evidence>
<keyword evidence="9" id="KW-1185">Reference proteome</keyword>
<dbReference type="Pfam" id="PF13450">
    <property type="entry name" value="NAD_binding_8"/>
    <property type="match status" value="1"/>
</dbReference>
<name>A0A4R3LYU3_9HYPH</name>
<organism evidence="8 9">
    <name type="scientific">Aquabacter spiritensis</name>
    <dbReference type="NCBI Taxonomy" id="933073"/>
    <lineage>
        <taxon>Bacteria</taxon>
        <taxon>Pseudomonadati</taxon>
        <taxon>Pseudomonadota</taxon>
        <taxon>Alphaproteobacteria</taxon>
        <taxon>Hyphomicrobiales</taxon>
        <taxon>Xanthobacteraceae</taxon>
        <taxon>Aquabacter</taxon>
    </lineage>
</organism>
<dbReference type="SUPFAM" id="SSF54373">
    <property type="entry name" value="FAD-linked reductases, C-terminal domain"/>
    <property type="match status" value="1"/>
</dbReference>
<dbReference type="PANTHER" id="PTHR10742:SF410">
    <property type="entry name" value="LYSINE-SPECIFIC HISTONE DEMETHYLASE 2"/>
    <property type="match status" value="1"/>
</dbReference>
<evidence type="ECO:0000256" key="1">
    <source>
        <dbReference type="ARBA" id="ARBA00004814"/>
    </source>
</evidence>
<sequence length="450" mass="46300">MLRLPLDRRTFLAAAALAPLGAGRALGQVPASGQVDVVIVGAGAAGIAAARRVAAAGRTYALLEASRQVGGRAVTDTALFGRPFDLGAFRLYNPLTNPLVELGSAAGADLAPAPDSARLYVNGREAREGDYEDFVASVRRGERAIVAAGDAGRDLPAGRVLPDLGPWAATAGFVLGPYHCAKELDQVSSVDVSRAEARDGSAVARDGVGALVARLAAPLAVRYETVANAVDLGARLAQVATNRGTVSGRVVILAVPPSLIAAGKPRVTLPARARAAVERITLGAFDHIAFTLPGNPLRLPDDELVYVKAQEARGFALVARLGGSDIHMLEIGGALAQQLAAGPPQTGAAFLTEALTREFGASLAAKVGKVHQTRWTKAPFALGAFSCALPGAGNLRRAFTEVVSGRLLFAGEHAHETQWGTLNGAWASGERAGAQALRLLGVGNAARLSP</sequence>
<proteinExistence type="inferred from homology"/>
<comment type="catalytic activity">
    <reaction evidence="6">
        <text>L-tryptophan + O2 = indole-3-acetamide + CO2 + H2O</text>
        <dbReference type="Rhea" id="RHEA:16165"/>
        <dbReference type="ChEBI" id="CHEBI:15377"/>
        <dbReference type="ChEBI" id="CHEBI:15379"/>
        <dbReference type="ChEBI" id="CHEBI:16031"/>
        <dbReference type="ChEBI" id="CHEBI:16526"/>
        <dbReference type="ChEBI" id="CHEBI:57912"/>
        <dbReference type="EC" id="1.13.12.3"/>
    </reaction>
</comment>
<comment type="caution">
    <text evidence="8">The sequence shown here is derived from an EMBL/GenBank/DDBJ whole genome shotgun (WGS) entry which is preliminary data.</text>
</comment>
<dbReference type="SUPFAM" id="SSF51905">
    <property type="entry name" value="FAD/NAD(P)-binding domain"/>
    <property type="match status" value="1"/>
</dbReference>
<accession>A0A4R3LYU3</accession>
<dbReference type="EMBL" id="SMAI01000005">
    <property type="protein sequence ID" value="TCT05029.1"/>
    <property type="molecule type" value="Genomic_DNA"/>
</dbReference>
<dbReference type="AlphaFoldDB" id="A0A4R3LYU3"/>
<dbReference type="Proteomes" id="UP000294664">
    <property type="component" value="Unassembled WGS sequence"/>
</dbReference>
<comment type="pathway">
    <text evidence="1">Plant hormone metabolism; auxin biosynthesis.</text>
</comment>